<dbReference type="Pfam" id="PF02585">
    <property type="entry name" value="PIG-L"/>
    <property type="match status" value="1"/>
</dbReference>
<gene>
    <name evidence="1" type="ORF">DC3_41770</name>
</gene>
<name>A0A511N6Q4_DEIC1</name>
<accession>A0A511N6Q4</accession>
<evidence type="ECO:0000313" key="2">
    <source>
        <dbReference type="Proteomes" id="UP000321306"/>
    </source>
</evidence>
<dbReference type="PANTHER" id="PTHR12993">
    <property type="entry name" value="N-ACETYLGLUCOSAMINYL-PHOSPHATIDYLINOSITOL DE-N-ACETYLASE-RELATED"/>
    <property type="match status" value="1"/>
</dbReference>
<dbReference type="Proteomes" id="UP000321306">
    <property type="component" value="Unassembled WGS sequence"/>
</dbReference>
<dbReference type="Gene3D" id="3.40.50.10320">
    <property type="entry name" value="LmbE-like"/>
    <property type="match status" value="1"/>
</dbReference>
<reference evidence="1 2" key="1">
    <citation type="submission" date="2019-07" db="EMBL/GenBank/DDBJ databases">
        <title>Whole genome shotgun sequence of Deinococcus cellulosilyticus NBRC 106333.</title>
        <authorList>
            <person name="Hosoyama A."/>
            <person name="Uohara A."/>
            <person name="Ohji S."/>
            <person name="Ichikawa N."/>
        </authorList>
    </citation>
    <scope>NUCLEOTIDE SEQUENCE [LARGE SCALE GENOMIC DNA]</scope>
    <source>
        <strain evidence="1 2">NBRC 106333</strain>
    </source>
</reference>
<proteinExistence type="predicted"/>
<dbReference type="AlphaFoldDB" id="A0A511N6Q4"/>
<dbReference type="OrthoDB" id="9815144at2"/>
<evidence type="ECO:0000313" key="1">
    <source>
        <dbReference type="EMBL" id="GEM48542.1"/>
    </source>
</evidence>
<sequence length="269" mass="30057">MLMNMPTLLALYAHPDDEAFSGGVLAHYAKLGVDVHLICATRGESGKITDPELTHITDLGAQREQELRDSCKALGIHEPIFLGYHDSGRFERTQTNNTSAFMHQEIFDVEARLKPYVESLNPDILLTFDPHGGYGHIDHLVIHRAVTALFYSSGTPKRLFYNVMPVAFSERMAQTGINQNLDPKVYGVNDQTIAVKLDVGHVIAQKQASMQAHRSQMGANSRFAQMPKEYLEQMQESMKTEYFALGGTRTPIPTFPLRGLFDGLGYDID</sequence>
<dbReference type="InterPro" id="IPR003737">
    <property type="entry name" value="GlcNAc_PI_deacetylase-related"/>
</dbReference>
<organism evidence="1 2">
    <name type="scientific">Deinococcus cellulosilyticus (strain DSM 18568 / NBRC 106333 / KACC 11606 / 5516J-15)</name>
    <dbReference type="NCBI Taxonomy" id="1223518"/>
    <lineage>
        <taxon>Bacteria</taxon>
        <taxon>Thermotogati</taxon>
        <taxon>Deinococcota</taxon>
        <taxon>Deinococci</taxon>
        <taxon>Deinococcales</taxon>
        <taxon>Deinococcaceae</taxon>
        <taxon>Deinococcus</taxon>
    </lineage>
</organism>
<protein>
    <submittedName>
        <fullName evidence="1">PIG-L domain-containing protein</fullName>
    </submittedName>
</protein>
<keyword evidence="2" id="KW-1185">Reference proteome</keyword>
<dbReference type="PANTHER" id="PTHR12993:SF11">
    <property type="entry name" value="N-ACETYLGLUCOSAMINYL-PHOSPHATIDYLINOSITOL DE-N-ACETYLASE"/>
    <property type="match status" value="1"/>
</dbReference>
<dbReference type="InterPro" id="IPR024078">
    <property type="entry name" value="LmbE-like_dom_sf"/>
</dbReference>
<dbReference type="EMBL" id="BJXB01000022">
    <property type="protein sequence ID" value="GEM48542.1"/>
    <property type="molecule type" value="Genomic_DNA"/>
</dbReference>
<comment type="caution">
    <text evidence="1">The sequence shown here is derived from an EMBL/GenBank/DDBJ whole genome shotgun (WGS) entry which is preliminary data.</text>
</comment>
<dbReference type="SUPFAM" id="SSF102588">
    <property type="entry name" value="LmbE-like"/>
    <property type="match status" value="1"/>
</dbReference>
<dbReference type="GO" id="GO:0016811">
    <property type="term" value="F:hydrolase activity, acting on carbon-nitrogen (but not peptide) bonds, in linear amides"/>
    <property type="evidence" value="ECO:0007669"/>
    <property type="project" value="TreeGrafter"/>
</dbReference>